<dbReference type="InterPro" id="IPR001646">
    <property type="entry name" value="5peptide_repeat"/>
</dbReference>
<dbReference type="SUPFAM" id="SSF141571">
    <property type="entry name" value="Pentapeptide repeat-like"/>
    <property type="match status" value="1"/>
</dbReference>
<evidence type="ECO:0000256" key="2">
    <source>
        <dbReference type="SAM" id="Phobius"/>
    </source>
</evidence>
<evidence type="ECO:0000313" key="4">
    <source>
        <dbReference type="Proteomes" id="UP000198397"/>
    </source>
</evidence>
<dbReference type="EMBL" id="FZNQ01000050">
    <property type="protein sequence ID" value="SNR71050.1"/>
    <property type="molecule type" value="Genomic_DNA"/>
</dbReference>
<keyword evidence="4" id="KW-1185">Reference proteome</keyword>
<feature type="transmembrane region" description="Helical" evidence="2">
    <location>
        <begin position="345"/>
        <end position="363"/>
    </location>
</feature>
<feature type="transmembrane region" description="Helical" evidence="2">
    <location>
        <begin position="318"/>
        <end position="339"/>
    </location>
</feature>
<dbReference type="PANTHER" id="PTHR14136">
    <property type="entry name" value="BTB_POZ DOMAIN-CONTAINING PROTEIN KCTD9"/>
    <property type="match status" value="1"/>
</dbReference>
<keyword evidence="2" id="KW-1133">Transmembrane helix</keyword>
<reference evidence="3 4" key="1">
    <citation type="submission" date="2017-06" db="EMBL/GenBank/DDBJ databases">
        <authorList>
            <person name="Kim H.J."/>
            <person name="Triplett B.A."/>
        </authorList>
    </citation>
    <scope>NUCLEOTIDE SEQUENCE [LARGE SCALE GENOMIC DNA]</scope>
    <source>
        <strain evidence="3 4">DSM 8800</strain>
    </source>
</reference>
<proteinExistence type="predicted"/>
<dbReference type="RefSeq" id="WP_089386110.1">
    <property type="nucleotide sequence ID" value="NZ_FZNQ01000050.1"/>
</dbReference>
<dbReference type="AlphaFoldDB" id="A0A238YJ15"/>
<dbReference type="InterPro" id="IPR051082">
    <property type="entry name" value="Pentapeptide-BTB/POZ_domain"/>
</dbReference>
<feature type="region of interest" description="Disordered" evidence="1">
    <location>
        <begin position="53"/>
        <end position="75"/>
    </location>
</feature>
<sequence length="422" mass="45633">MTVPPTRCGYRWPEDADVDLPDDLARPHHCCWRETWEDSDRCIWHAETDAEKPTDELECRRETPENREYNRGGDRSAELLDSADLSGADLVGADLSDANLRFADLSDANLFDADLSGADLVGADLPDADLRDADLPDADLRGADLPGADLVGADLSGAKLWEADLPGAKLWEADLPGAKLVGADLSGTNLFDADLSGAKLWRADLSGALLIDADLSGADLREADLSGADLREADLSDAKLAELSCTDVTLSRGTTFSPTVGRSLDPRSSGRDLGEYDTKARTYGELRRAYSANGLLGRARKARVRERRARRREAKAEGGIRGTGAWFLSLLSGIFTGYGVRLLPVVGWMLLLYFGSTVVYWQLTDWGVRYSLYYSIVTFTTAPPAADPPPSGIPAIVASIETFAGTAAIIFLGYVLGSRERI</sequence>
<keyword evidence="2" id="KW-0812">Transmembrane</keyword>
<evidence type="ECO:0000313" key="3">
    <source>
        <dbReference type="EMBL" id="SNR71050.1"/>
    </source>
</evidence>
<dbReference type="Pfam" id="PF00805">
    <property type="entry name" value="Pentapeptide"/>
    <property type="match status" value="3"/>
</dbReference>
<dbReference type="SUPFAM" id="SSF81324">
    <property type="entry name" value="Voltage-gated potassium channels"/>
    <property type="match status" value="1"/>
</dbReference>
<dbReference type="Proteomes" id="UP000198397">
    <property type="component" value="Unassembled WGS sequence"/>
</dbReference>
<dbReference type="Gene3D" id="2.160.20.80">
    <property type="entry name" value="E3 ubiquitin-protein ligase SopA"/>
    <property type="match status" value="2"/>
</dbReference>
<protein>
    <submittedName>
        <fullName evidence="3">Uncharacterized protein YjbI, contains pentapeptide repeats</fullName>
    </submittedName>
</protein>
<name>A0A238YJ15_HALVU</name>
<organism evidence="3 4">
    <name type="scientific">Halorubrum vacuolatum</name>
    <name type="common">Natronobacterium vacuolatum</name>
    <dbReference type="NCBI Taxonomy" id="63740"/>
    <lineage>
        <taxon>Archaea</taxon>
        <taxon>Methanobacteriati</taxon>
        <taxon>Methanobacteriota</taxon>
        <taxon>Stenosarchaea group</taxon>
        <taxon>Halobacteria</taxon>
        <taxon>Halobacteriales</taxon>
        <taxon>Haloferacaceae</taxon>
        <taxon>Halorubrum</taxon>
    </lineage>
</organism>
<dbReference type="PANTHER" id="PTHR14136:SF17">
    <property type="entry name" value="BTB_POZ DOMAIN-CONTAINING PROTEIN KCTD9"/>
    <property type="match status" value="1"/>
</dbReference>
<evidence type="ECO:0000256" key="1">
    <source>
        <dbReference type="SAM" id="MobiDB-lite"/>
    </source>
</evidence>
<dbReference type="OrthoDB" id="331563at2157"/>
<feature type="transmembrane region" description="Helical" evidence="2">
    <location>
        <begin position="392"/>
        <end position="416"/>
    </location>
</feature>
<keyword evidence="2" id="KW-0472">Membrane</keyword>
<gene>
    <name evidence="3" type="ORF">SAMN06264855_1502</name>
</gene>
<accession>A0A238YJ15</accession>